<sequence>MQCPCTGEPGPPDTLWRVRKLVPFVADVVLVVVFCLLGRNAHDEAVLGAGLLRTFWPFGTGLVLGWAIAVAVAARDGAGAARRFDGRAVWPTGVIIWLSTLVGGMALRAVAGQSVVVSFFIVAATFLALFLIGWRAAAQILRAR</sequence>
<evidence type="ECO:0000256" key="1">
    <source>
        <dbReference type="SAM" id="Phobius"/>
    </source>
</evidence>
<feature type="transmembrane region" description="Helical" evidence="1">
    <location>
        <begin position="54"/>
        <end position="76"/>
    </location>
</feature>
<dbReference type="EMBL" id="BBYQ01000011">
    <property type="protein sequence ID" value="GAP26902.1"/>
    <property type="molecule type" value="Genomic_DNA"/>
</dbReference>
<reference evidence="3" key="1">
    <citation type="submission" date="2015-07" db="EMBL/GenBank/DDBJ databases">
        <title>Nocardia seriolae U-1 whole genome shotgun sequence.</title>
        <authorList>
            <person name="Imajoh M."/>
            <person name="Fukumoto Y."/>
            <person name="Sukeda M."/>
            <person name="Yamane J."/>
            <person name="Yamasaki K."/>
            <person name="Shimizu M."/>
            <person name="Ohnishi K."/>
            <person name="Oshima S."/>
        </authorList>
    </citation>
    <scope>NUCLEOTIDE SEQUENCE [LARGE SCALE GENOMIC DNA]</scope>
    <source>
        <strain evidence="3">U-1</strain>
    </source>
</reference>
<gene>
    <name evidence="2" type="ORF">NSK11_contig00011-0039</name>
</gene>
<dbReference type="AlphaFoldDB" id="A0ABC9YN83"/>
<feature type="transmembrane region" description="Helical" evidence="1">
    <location>
        <begin position="21"/>
        <end position="42"/>
    </location>
</feature>
<feature type="transmembrane region" description="Helical" evidence="1">
    <location>
        <begin position="115"/>
        <end position="134"/>
    </location>
</feature>
<dbReference type="Proteomes" id="UP000037179">
    <property type="component" value="Unassembled WGS sequence"/>
</dbReference>
<proteinExistence type="predicted"/>
<accession>A0ABC9YN83</accession>
<keyword evidence="3" id="KW-1185">Reference proteome</keyword>
<evidence type="ECO:0008006" key="4">
    <source>
        <dbReference type="Google" id="ProtNLM"/>
    </source>
</evidence>
<keyword evidence="1" id="KW-1133">Transmembrane helix</keyword>
<organism evidence="2 3">
    <name type="scientific">Nocardia seriolae</name>
    <dbReference type="NCBI Taxonomy" id="37332"/>
    <lineage>
        <taxon>Bacteria</taxon>
        <taxon>Bacillati</taxon>
        <taxon>Actinomycetota</taxon>
        <taxon>Actinomycetes</taxon>
        <taxon>Mycobacteriales</taxon>
        <taxon>Nocardiaceae</taxon>
        <taxon>Nocardia</taxon>
    </lineage>
</organism>
<evidence type="ECO:0000313" key="2">
    <source>
        <dbReference type="EMBL" id="GAP26902.1"/>
    </source>
</evidence>
<dbReference type="Pfam" id="PF11255">
    <property type="entry name" value="DUF3054"/>
    <property type="match status" value="1"/>
</dbReference>
<reference evidence="2 3" key="2">
    <citation type="journal article" date="2016" name="Genome Announc.">
        <title>Draft Genome Sequence of Erythromycin- and Oxytetracycline-Sensitive Nocardia seriolae Strain U-1 (NBRC 110359).</title>
        <authorList>
            <person name="Imajoh M."/>
            <person name="Sukeda M."/>
            <person name="Shimizu M."/>
            <person name="Yamane J."/>
            <person name="Ohnishi K."/>
            <person name="Oshima S."/>
        </authorList>
    </citation>
    <scope>NUCLEOTIDE SEQUENCE [LARGE SCALE GENOMIC DNA]</scope>
    <source>
        <strain evidence="2 3">U-1</strain>
    </source>
</reference>
<keyword evidence="1" id="KW-0812">Transmembrane</keyword>
<keyword evidence="1" id="KW-0472">Membrane</keyword>
<name>A0ABC9YN83_9NOCA</name>
<dbReference type="InterPro" id="IPR021414">
    <property type="entry name" value="DUF3054"/>
</dbReference>
<protein>
    <recommendedName>
        <fullName evidence="4">DUF3054 domain-containing protein</fullName>
    </recommendedName>
</protein>
<comment type="caution">
    <text evidence="2">The sequence shown here is derived from an EMBL/GenBank/DDBJ whole genome shotgun (WGS) entry which is preliminary data.</text>
</comment>
<evidence type="ECO:0000313" key="3">
    <source>
        <dbReference type="Proteomes" id="UP000037179"/>
    </source>
</evidence>
<feature type="transmembrane region" description="Helical" evidence="1">
    <location>
        <begin position="88"/>
        <end position="109"/>
    </location>
</feature>